<accession>A0A0G8WPU8</accession>
<dbReference type="KEGG" id="xpe:BJD13_06550"/>
<dbReference type="Gene3D" id="3.40.50.150">
    <property type="entry name" value="Vaccinia Virus protein VP39"/>
    <property type="match status" value="1"/>
</dbReference>
<dbReference type="EMBL" id="PUUL01000040">
    <property type="protein sequence ID" value="RXD54724.1"/>
    <property type="molecule type" value="Genomic_DNA"/>
</dbReference>
<dbReference type="Gene3D" id="1.20.1270.160">
    <property type="match status" value="1"/>
</dbReference>
<dbReference type="NCBIfam" id="TIGR01444">
    <property type="entry name" value="fkbM_fam"/>
    <property type="match status" value="1"/>
</dbReference>
<proteinExistence type="predicted"/>
<keyword evidence="3" id="KW-0489">Methyltransferase</keyword>
<dbReference type="GeneID" id="61778853"/>
<dbReference type="InterPro" id="IPR029063">
    <property type="entry name" value="SAM-dependent_MTases_sf"/>
</dbReference>
<dbReference type="Gene3D" id="3.40.50.720">
    <property type="entry name" value="NAD(P)-binding Rossmann-like Domain"/>
    <property type="match status" value="1"/>
</dbReference>
<feature type="domain" description="Methyltransferase FkbM" evidence="1">
    <location>
        <begin position="228"/>
        <end position="369"/>
    </location>
</feature>
<protein>
    <submittedName>
        <fullName evidence="3">FkbM family methyltransferase</fullName>
    </submittedName>
    <submittedName>
        <fullName evidence="2">Methyltransferase FkbM</fullName>
    </submittedName>
</protein>
<reference evidence="2 5" key="1">
    <citation type="submission" date="2015-02" db="EMBL/GenBank/DDBJ databases">
        <title>Whole genome sequencing of multiple isolates of three species of pepper and tomato-infecting xanthomonads reveals genetic diversity in field strains and pinpoints effectors responsible for host specificity.</title>
        <authorList>
            <person name="Schwartz A."/>
            <person name="Dahlbeck D."/>
            <person name="Staskawicz B."/>
            <person name="Bart R."/>
            <person name="Potnis N."/>
            <person name="Minsavage G."/>
            <person name="Timilsina S."/>
            <person name="Goss E."/>
            <person name="Jones J."/>
            <person name="Vallad G."/>
            <person name="Barak J."/>
            <person name="Miller S."/>
            <person name="Ritchie D."/>
            <person name="Martins J.Jr."/>
            <person name="Patane J.S."/>
            <person name="Setubal J.C."/>
        </authorList>
    </citation>
    <scope>NUCLEOTIDE SEQUENCE [LARGE SCALE GENOMIC DNA]</scope>
    <source>
        <strain evidence="2 5">Xp3-15</strain>
    </source>
</reference>
<evidence type="ECO:0000313" key="7">
    <source>
        <dbReference type="Proteomes" id="UP000471082"/>
    </source>
</evidence>
<keyword evidence="3" id="KW-0808">Transferase</keyword>
<dbReference type="GO" id="GO:0008168">
    <property type="term" value="F:methyltransferase activity"/>
    <property type="evidence" value="ECO:0007669"/>
    <property type="project" value="UniProtKB-KW"/>
</dbReference>
<dbReference type="GO" id="GO:0032259">
    <property type="term" value="P:methylation"/>
    <property type="evidence" value="ECO:0007669"/>
    <property type="project" value="UniProtKB-KW"/>
</dbReference>
<reference evidence="3 7" key="3">
    <citation type="submission" date="2019-11" db="EMBL/GenBank/DDBJ databases">
        <title>Genome-resolved metagenomics to study the prevalence of co-infection and intraspecific heterogeneity among plant pathogen metapopulations.</title>
        <authorList>
            <person name="Newberry E."/>
            <person name="Bhandari R."/>
            <person name="Kemble J."/>
            <person name="Sikora E."/>
            <person name="Potnis N."/>
        </authorList>
    </citation>
    <scope>NUCLEOTIDE SEQUENCE [LARGE SCALE GENOMIC DNA]</scope>
    <source>
        <strain evidence="3">Xp_Tom_Tuscaloosa_18b</strain>
    </source>
</reference>
<evidence type="ECO:0000313" key="5">
    <source>
        <dbReference type="Proteomes" id="UP000035369"/>
    </source>
</evidence>
<comment type="caution">
    <text evidence="3">The sequence shown here is derived from an EMBL/GenBank/DDBJ whole genome shotgun (WGS) entry which is preliminary data.</text>
</comment>
<keyword evidence="5" id="KW-1185">Reference proteome</keyword>
<dbReference type="InterPro" id="IPR006342">
    <property type="entry name" value="FkbM_mtfrase"/>
</dbReference>
<dbReference type="SUPFAM" id="SSF53335">
    <property type="entry name" value="S-adenosyl-L-methionine-dependent methyltransferases"/>
    <property type="match status" value="1"/>
</dbReference>
<dbReference type="EMBL" id="JZUY01000037">
    <property type="protein sequence ID" value="KLC06791.1"/>
    <property type="molecule type" value="Genomic_DNA"/>
</dbReference>
<dbReference type="AlphaFoldDB" id="A0A0G8WPU8"/>
<reference evidence="4 6" key="2">
    <citation type="submission" date="2018-02" db="EMBL/GenBank/DDBJ databases">
        <title>Characterization of Xanthomonas diversity in transplant houses and field plants.</title>
        <authorList>
            <person name="Abrahamian P."/>
            <person name="Timilsina S."/>
            <person name="Minsavage G.V."/>
            <person name="Goss E.M."/>
            <person name="Jones J.B."/>
            <person name="Vallad G.E."/>
        </authorList>
    </citation>
    <scope>NUCLEOTIDE SEQUENCE [LARGE SCALE GENOMIC DNA]</scope>
    <source>
        <strain evidence="4 6">GEV2132</strain>
    </source>
</reference>
<evidence type="ECO:0000313" key="2">
    <source>
        <dbReference type="EMBL" id="KLC06791.1"/>
    </source>
</evidence>
<dbReference type="RefSeq" id="WP_008575933.1">
    <property type="nucleotide sequence ID" value="NZ_CP018475.1"/>
</dbReference>
<dbReference type="Proteomes" id="UP000035369">
    <property type="component" value="Unassembled WGS sequence"/>
</dbReference>
<evidence type="ECO:0000259" key="1">
    <source>
        <dbReference type="Pfam" id="PF05050"/>
    </source>
</evidence>
<evidence type="ECO:0000313" key="6">
    <source>
        <dbReference type="Proteomes" id="UP000289372"/>
    </source>
</evidence>
<sequence length="405" mass="45299">MQTAIQFKLNIDPQASEETFQVAAEGLTGDPMFGIPEDVRHLIAKFGDEVKVIVLGTGGFGAHLLNLKQDRHCNVIASVDDFRYHSGALYYGTPIISTDRFIELTKSGDIIALNTCRYDGPKRFFDQVCRQHGIAHINFEQAVRAFGLQGRVDFRVDDWGREIVRNIPRFQRLAERFSDAYSAQTLFSVLNFHLTCDPEYYHEIERPYTTLYFRSGLLQFGSGEKMVDCGASIGESLAGLIGATKGQFSRSWMIEPDRINVGTLKNVLRRYEGTALASRISLHDCGVGETTGRVPFNHEGGHGGFVKPSSEDCEPADMIDVCCIDDVIDDAPTFIKMDIEGSELSALKGAQNAIVQCKPKMAISAYHRATDLLDLSDFALSLNPDYRIGLRHHTPDRWDTCLYFY</sequence>
<dbReference type="EMBL" id="JAAGYU010000057">
    <property type="protein sequence ID" value="NEL77244.1"/>
    <property type="molecule type" value="Genomic_DNA"/>
</dbReference>
<evidence type="ECO:0000313" key="3">
    <source>
        <dbReference type="EMBL" id="NEL77244.1"/>
    </source>
</evidence>
<gene>
    <name evidence="4" type="ORF">DB769_08445</name>
    <name evidence="3" type="ORF">G3W61_13445</name>
    <name evidence="2" type="ORF">XP315_09460</name>
</gene>
<organism evidence="3 7">
    <name type="scientific">Xanthomonas perforans</name>
    <dbReference type="NCBI Taxonomy" id="442694"/>
    <lineage>
        <taxon>Bacteria</taxon>
        <taxon>Pseudomonadati</taxon>
        <taxon>Pseudomonadota</taxon>
        <taxon>Gammaproteobacteria</taxon>
        <taxon>Lysobacterales</taxon>
        <taxon>Lysobacteraceae</taxon>
        <taxon>Xanthomonas</taxon>
    </lineage>
</organism>
<dbReference type="Proteomes" id="UP000289372">
    <property type="component" value="Unassembled WGS sequence"/>
</dbReference>
<dbReference type="Proteomes" id="UP000471082">
    <property type="component" value="Unassembled WGS sequence"/>
</dbReference>
<evidence type="ECO:0000313" key="4">
    <source>
        <dbReference type="EMBL" id="RXD54724.1"/>
    </source>
</evidence>
<dbReference type="Pfam" id="PF05050">
    <property type="entry name" value="Methyltransf_21"/>
    <property type="match status" value="1"/>
</dbReference>
<name>A0A0G8WPU8_XANPE</name>